<feature type="transmembrane region" description="Helical" evidence="6">
    <location>
        <begin position="178"/>
        <end position="196"/>
    </location>
</feature>
<feature type="transmembrane region" description="Helical" evidence="6">
    <location>
        <begin position="92"/>
        <end position="115"/>
    </location>
</feature>
<dbReference type="InterPro" id="IPR020846">
    <property type="entry name" value="MFS_dom"/>
</dbReference>
<feature type="transmembrane region" description="Helical" evidence="6">
    <location>
        <begin position="437"/>
        <end position="458"/>
    </location>
</feature>
<dbReference type="Gene3D" id="1.20.1250.20">
    <property type="entry name" value="MFS general substrate transporter like domains"/>
    <property type="match status" value="1"/>
</dbReference>
<dbReference type="InterPro" id="IPR036259">
    <property type="entry name" value="MFS_trans_sf"/>
</dbReference>
<feature type="transmembrane region" description="Helical" evidence="6">
    <location>
        <begin position="358"/>
        <end position="380"/>
    </location>
</feature>
<evidence type="ECO:0000256" key="1">
    <source>
        <dbReference type="ARBA" id="ARBA00004651"/>
    </source>
</evidence>
<dbReference type="Gene3D" id="1.20.1720.10">
    <property type="entry name" value="Multidrug resistance protein D"/>
    <property type="match status" value="1"/>
</dbReference>
<feature type="transmembrane region" description="Helical" evidence="6">
    <location>
        <begin position="208"/>
        <end position="228"/>
    </location>
</feature>
<dbReference type="RefSeq" id="WP_246516912.1">
    <property type="nucleotide sequence ID" value="NZ_BORB01000033.1"/>
</dbReference>
<feature type="transmembrane region" description="Helical" evidence="6">
    <location>
        <begin position="151"/>
        <end position="172"/>
    </location>
</feature>
<dbReference type="Pfam" id="PF07690">
    <property type="entry name" value="MFS_1"/>
    <property type="match status" value="2"/>
</dbReference>
<dbReference type="CDD" id="cd17321">
    <property type="entry name" value="MFS_MMR_MDR_like"/>
    <property type="match status" value="1"/>
</dbReference>
<dbReference type="SUPFAM" id="SSF103473">
    <property type="entry name" value="MFS general substrate transporter"/>
    <property type="match status" value="1"/>
</dbReference>
<feature type="domain" description="Major facilitator superfamily (MFS) profile" evidence="7">
    <location>
        <begin position="26"/>
        <end position="463"/>
    </location>
</feature>
<evidence type="ECO:0000256" key="4">
    <source>
        <dbReference type="ARBA" id="ARBA00022989"/>
    </source>
</evidence>
<evidence type="ECO:0000256" key="6">
    <source>
        <dbReference type="SAM" id="Phobius"/>
    </source>
</evidence>
<dbReference type="PRINTS" id="PR01036">
    <property type="entry name" value="TCRTETB"/>
</dbReference>
<keyword evidence="3 6" id="KW-0812">Transmembrane</keyword>
<name>A0ABQ4KM34_9BACI</name>
<sequence length="468" mass="50625">MGSDSQETASKSMLVSTAEPSISDKFIRTMVFTMVISMMSATMFNIVLPEISQEYGLTYRQVSWVSSAYLLVYAIGSMIYSKLSDRYRLKSLLTMGLLLLSVGSLIGLVAQNYWMVLLSRIIQAMGASVIPALSMVVPARYIPTERRGKVLGIMASGLALGGVLGPIASAFVANFAHWRWLFVIPFLTLIALPLFRRYLATEEVRSPIGMDWIGGVLLGGAVTTLLLAITGGRWLLAIVAIALIMLFVVRIRSAAQPFVEPSLFYNGRYSLGIILAFLVSAIGFSIPFLTPIMLADVYNLTPGAIGLAMIPASLTAAYLGKQGGKLADRKRNTLLFFLASLLLLSSFLLLSILIGQSLIFITVALIVGQVGQTFIVVAMSGTVANTLTKEHVGVGMGLMSMLNFIASSVSGALISSVIDQGVQSAWNPFYLIGEGVIYSNLYLILSLIYGGLILIYLFRFKSRTPTKV</sequence>
<feature type="transmembrane region" description="Helical" evidence="6">
    <location>
        <begin position="392"/>
        <end position="417"/>
    </location>
</feature>
<keyword evidence="2" id="KW-0813">Transport</keyword>
<evidence type="ECO:0000256" key="3">
    <source>
        <dbReference type="ARBA" id="ARBA00022692"/>
    </source>
</evidence>
<dbReference type="PROSITE" id="PS50850">
    <property type="entry name" value="MFS"/>
    <property type="match status" value="1"/>
</dbReference>
<evidence type="ECO:0000313" key="9">
    <source>
        <dbReference type="Proteomes" id="UP000679950"/>
    </source>
</evidence>
<feature type="transmembrane region" description="Helical" evidence="6">
    <location>
        <begin position="332"/>
        <end position="352"/>
    </location>
</feature>
<dbReference type="PANTHER" id="PTHR42718">
    <property type="entry name" value="MAJOR FACILITATOR SUPERFAMILY MULTIDRUG TRANSPORTER MFSC"/>
    <property type="match status" value="1"/>
</dbReference>
<proteinExistence type="predicted"/>
<dbReference type="EMBL" id="BORB01000033">
    <property type="protein sequence ID" value="GIN59003.1"/>
    <property type="molecule type" value="Genomic_DNA"/>
</dbReference>
<comment type="subcellular location">
    <subcellularLocation>
        <location evidence="1">Cell membrane</location>
        <topology evidence="1">Multi-pass membrane protein</topology>
    </subcellularLocation>
</comment>
<protein>
    <submittedName>
        <fullName evidence="8">MFS transporter</fullName>
    </submittedName>
</protein>
<dbReference type="PANTHER" id="PTHR42718:SF9">
    <property type="entry name" value="MAJOR FACILITATOR SUPERFAMILY MULTIDRUG TRANSPORTER MFSC"/>
    <property type="match status" value="1"/>
</dbReference>
<reference evidence="8 9" key="1">
    <citation type="submission" date="2021-03" db="EMBL/GenBank/DDBJ databases">
        <title>Antimicrobial resistance genes in bacteria isolated from Japanese honey, and their potential for conferring macrolide and lincosamide resistance in the American foulbrood pathogen Paenibacillus larvae.</title>
        <authorList>
            <person name="Okamoto M."/>
            <person name="Kumagai M."/>
            <person name="Kanamori H."/>
            <person name="Takamatsu D."/>
        </authorList>
    </citation>
    <scope>NUCLEOTIDE SEQUENCE [LARGE SCALE GENOMIC DNA]</scope>
    <source>
        <strain evidence="8 9">J8TS2</strain>
    </source>
</reference>
<dbReference type="Proteomes" id="UP000679950">
    <property type="component" value="Unassembled WGS sequence"/>
</dbReference>
<evidence type="ECO:0000256" key="2">
    <source>
        <dbReference type="ARBA" id="ARBA00022448"/>
    </source>
</evidence>
<evidence type="ECO:0000313" key="8">
    <source>
        <dbReference type="EMBL" id="GIN59003.1"/>
    </source>
</evidence>
<keyword evidence="5 6" id="KW-0472">Membrane</keyword>
<evidence type="ECO:0000259" key="7">
    <source>
        <dbReference type="PROSITE" id="PS50850"/>
    </source>
</evidence>
<evidence type="ECO:0000256" key="5">
    <source>
        <dbReference type="ARBA" id="ARBA00023136"/>
    </source>
</evidence>
<organism evidence="8 9">
    <name type="scientific">Lederbergia ruris</name>
    <dbReference type="NCBI Taxonomy" id="217495"/>
    <lineage>
        <taxon>Bacteria</taxon>
        <taxon>Bacillati</taxon>
        <taxon>Bacillota</taxon>
        <taxon>Bacilli</taxon>
        <taxon>Bacillales</taxon>
        <taxon>Bacillaceae</taxon>
        <taxon>Lederbergia</taxon>
    </lineage>
</organism>
<feature type="transmembrane region" description="Helical" evidence="6">
    <location>
        <begin position="30"/>
        <end position="49"/>
    </location>
</feature>
<feature type="transmembrane region" description="Helical" evidence="6">
    <location>
        <begin position="300"/>
        <end position="320"/>
    </location>
</feature>
<feature type="transmembrane region" description="Helical" evidence="6">
    <location>
        <begin position="61"/>
        <end position="80"/>
    </location>
</feature>
<keyword evidence="9" id="KW-1185">Reference proteome</keyword>
<accession>A0ABQ4KM34</accession>
<feature type="transmembrane region" description="Helical" evidence="6">
    <location>
        <begin position="271"/>
        <end position="294"/>
    </location>
</feature>
<dbReference type="InterPro" id="IPR011701">
    <property type="entry name" value="MFS"/>
</dbReference>
<gene>
    <name evidence="8" type="ORF">J8TS2_33220</name>
</gene>
<feature type="transmembrane region" description="Helical" evidence="6">
    <location>
        <begin position="234"/>
        <end position="251"/>
    </location>
</feature>
<comment type="caution">
    <text evidence="8">The sequence shown here is derived from an EMBL/GenBank/DDBJ whole genome shotgun (WGS) entry which is preliminary data.</text>
</comment>
<keyword evidence="4 6" id="KW-1133">Transmembrane helix</keyword>